<organism evidence="3 4">
    <name type="scientific">Dysgonomonas alginatilytica</name>
    <dbReference type="NCBI Taxonomy" id="1605892"/>
    <lineage>
        <taxon>Bacteria</taxon>
        <taxon>Pseudomonadati</taxon>
        <taxon>Bacteroidota</taxon>
        <taxon>Bacteroidia</taxon>
        <taxon>Bacteroidales</taxon>
        <taxon>Dysgonomonadaceae</taxon>
        <taxon>Dysgonomonas</taxon>
    </lineage>
</organism>
<dbReference type="SUPFAM" id="SSF47413">
    <property type="entry name" value="lambda repressor-like DNA-binding domains"/>
    <property type="match status" value="1"/>
</dbReference>
<dbReference type="EMBL" id="QICL01000027">
    <property type="protein sequence ID" value="PXV61028.1"/>
    <property type="molecule type" value="Genomic_DNA"/>
</dbReference>
<dbReference type="OrthoDB" id="674774at2"/>
<reference evidence="3 4" key="1">
    <citation type="submission" date="2018-03" db="EMBL/GenBank/DDBJ databases">
        <title>Genomic Encyclopedia of Archaeal and Bacterial Type Strains, Phase II (KMG-II): from individual species to whole genera.</title>
        <authorList>
            <person name="Goeker M."/>
        </authorList>
    </citation>
    <scope>NUCLEOTIDE SEQUENCE [LARGE SCALE GENOMIC DNA]</scope>
    <source>
        <strain evidence="3 4">DSM 100214</strain>
    </source>
</reference>
<keyword evidence="1" id="KW-0175">Coiled coil</keyword>
<protein>
    <submittedName>
        <fullName evidence="3">Helix-turn-helix protein</fullName>
    </submittedName>
</protein>
<dbReference type="CDD" id="cd00093">
    <property type="entry name" value="HTH_XRE"/>
    <property type="match status" value="1"/>
</dbReference>
<evidence type="ECO:0000313" key="4">
    <source>
        <dbReference type="Proteomes" id="UP000247973"/>
    </source>
</evidence>
<evidence type="ECO:0000313" key="3">
    <source>
        <dbReference type="EMBL" id="PXV61028.1"/>
    </source>
</evidence>
<dbReference type="GO" id="GO:0003677">
    <property type="term" value="F:DNA binding"/>
    <property type="evidence" value="ECO:0007669"/>
    <property type="project" value="InterPro"/>
</dbReference>
<dbReference type="Proteomes" id="UP000247973">
    <property type="component" value="Unassembled WGS sequence"/>
</dbReference>
<feature type="domain" description="HTH cro/C1-type" evidence="2">
    <location>
        <begin position="19"/>
        <end position="72"/>
    </location>
</feature>
<dbReference type="PROSITE" id="PS50943">
    <property type="entry name" value="HTH_CROC1"/>
    <property type="match status" value="1"/>
</dbReference>
<keyword evidence="4" id="KW-1185">Reference proteome</keyword>
<feature type="coiled-coil region" evidence="1">
    <location>
        <begin position="114"/>
        <end position="141"/>
    </location>
</feature>
<evidence type="ECO:0000259" key="2">
    <source>
        <dbReference type="PROSITE" id="PS50943"/>
    </source>
</evidence>
<dbReference type="InterPro" id="IPR001387">
    <property type="entry name" value="Cro/C1-type_HTH"/>
</dbReference>
<name>A0A2V3PJL2_9BACT</name>
<dbReference type="Pfam" id="PF01381">
    <property type="entry name" value="HTH_3"/>
    <property type="match status" value="1"/>
</dbReference>
<dbReference type="InterPro" id="IPR010982">
    <property type="entry name" value="Lambda_DNA-bd_dom_sf"/>
</dbReference>
<dbReference type="SMART" id="SM00530">
    <property type="entry name" value="HTH_XRE"/>
    <property type="match status" value="1"/>
</dbReference>
<evidence type="ECO:0000256" key="1">
    <source>
        <dbReference type="SAM" id="Coils"/>
    </source>
</evidence>
<dbReference type="RefSeq" id="WP_110311962.1">
    <property type="nucleotide sequence ID" value="NZ_QICL01000027.1"/>
</dbReference>
<dbReference type="AlphaFoldDB" id="A0A2V3PJL2"/>
<gene>
    <name evidence="3" type="ORF">CLV62_12727</name>
</gene>
<accession>A0A2V3PJL2</accession>
<sequence length="146" mass="17107">METQSETLNKPNVHQGHNIKRLRESKGISQHGLEPLVNLSQQTISRYEDKRVIDEEMLQRFAKALEVPVETLKNMEEDACFNYYIENNTFSEFSDHAYAVAGTHNNYNPVEEIIKLCNEKVELYERMLANEKEKISLLEKMLMDKK</sequence>
<proteinExistence type="predicted"/>
<comment type="caution">
    <text evidence="3">The sequence shown here is derived from an EMBL/GenBank/DDBJ whole genome shotgun (WGS) entry which is preliminary data.</text>
</comment>
<dbReference type="Gene3D" id="1.10.260.40">
    <property type="entry name" value="lambda repressor-like DNA-binding domains"/>
    <property type="match status" value="1"/>
</dbReference>